<keyword evidence="3" id="KW-1185">Reference proteome</keyword>
<feature type="region of interest" description="Disordered" evidence="1">
    <location>
        <begin position="28"/>
        <end position="54"/>
    </location>
</feature>
<evidence type="ECO:0000313" key="2">
    <source>
        <dbReference type="EMBL" id="PMD21193.1"/>
    </source>
</evidence>
<reference evidence="2 3" key="1">
    <citation type="submission" date="2016-05" db="EMBL/GenBank/DDBJ databases">
        <title>A degradative enzymes factory behind the ericoid mycorrhizal symbiosis.</title>
        <authorList>
            <consortium name="DOE Joint Genome Institute"/>
            <person name="Martino E."/>
            <person name="Morin E."/>
            <person name="Grelet G."/>
            <person name="Kuo A."/>
            <person name="Kohler A."/>
            <person name="Daghino S."/>
            <person name="Barry K."/>
            <person name="Choi C."/>
            <person name="Cichocki N."/>
            <person name="Clum A."/>
            <person name="Copeland A."/>
            <person name="Hainaut M."/>
            <person name="Haridas S."/>
            <person name="Labutti K."/>
            <person name="Lindquist E."/>
            <person name="Lipzen A."/>
            <person name="Khouja H.-R."/>
            <person name="Murat C."/>
            <person name="Ohm R."/>
            <person name="Olson A."/>
            <person name="Spatafora J."/>
            <person name="Veneault-Fourrey C."/>
            <person name="Henrissat B."/>
            <person name="Grigoriev I."/>
            <person name="Martin F."/>
            <person name="Perotto S."/>
        </authorList>
    </citation>
    <scope>NUCLEOTIDE SEQUENCE [LARGE SCALE GENOMIC DNA]</scope>
    <source>
        <strain evidence="2 3">UAMH 7357</strain>
    </source>
</reference>
<protein>
    <submittedName>
        <fullName evidence="2">Uncharacterized protein</fullName>
    </submittedName>
</protein>
<organism evidence="2 3">
    <name type="scientific">Hyaloscypha hepaticicola</name>
    <dbReference type="NCBI Taxonomy" id="2082293"/>
    <lineage>
        <taxon>Eukaryota</taxon>
        <taxon>Fungi</taxon>
        <taxon>Dikarya</taxon>
        <taxon>Ascomycota</taxon>
        <taxon>Pezizomycotina</taxon>
        <taxon>Leotiomycetes</taxon>
        <taxon>Helotiales</taxon>
        <taxon>Hyaloscyphaceae</taxon>
        <taxon>Hyaloscypha</taxon>
    </lineage>
</organism>
<dbReference type="OrthoDB" id="1577640at2759"/>
<dbReference type="AlphaFoldDB" id="A0A2J6Q4L1"/>
<name>A0A2J6Q4L1_9HELO</name>
<proteinExistence type="predicted"/>
<accession>A0A2J6Q4L1</accession>
<sequence>MLKAASAVRRLARNSANLLQQSLERQAPLASEKRKQYKLFSQADQEKEDGEEEKYDLHEYRESGEEDLNLELLLSKSTALRLLEENIRLFVYPKPISKALFRLWPINHPRDSLLAIEYDLQWEAPDFLSNCFAEGQELSKVLTLTGEAINAHAMSCQDYLEQTWPVIGRALLDGLQ</sequence>
<evidence type="ECO:0000256" key="1">
    <source>
        <dbReference type="SAM" id="MobiDB-lite"/>
    </source>
</evidence>
<gene>
    <name evidence="2" type="ORF">NA56DRAFT_134384</name>
</gene>
<dbReference type="Proteomes" id="UP000235672">
    <property type="component" value="Unassembled WGS sequence"/>
</dbReference>
<dbReference type="EMBL" id="KZ613482">
    <property type="protein sequence ID" value="PMD21193.1"/>
    <property type="molecule type" value="Genomic_DNA"/>
</dbReference>
<evidence type="ECO:0000313" key="3">
    <source>
        <dbReference type="Proteomes" id="UP000235672"/>
    </source>
</evidence>